<dbReference type="InterPro" id="IPR052925">
    <property type="entry name" value="Phage_Integrase-like_Recomb"/>
</dbReference>
<dbReference type="GO" id="GO:0015074">
    <property type="term" value="P:DNA integration"/>
    <property type="evidence" value="ECO:0007669"/>
    <property type="project" value="InterPro"/>
</dbReference>
<keyword evidence="3" id="KW-1185">Reference proteome</keyword>
<dbReference type="AlphaFoldDB" id="A0AAE0BS63"/>
<dbReference type="PANTHER" id="PTHR34605">
    <property type="entry name" value="PHAGE_INTEGRASE DOMAIN-CONTAINING PROTEIN"/>
    <property type="match status" value="1"/>
</dbReference>
<evidence type="ECO:0000313" key="3">
    <source>
        <dbReference type="Proteomes" id="UP001190700"/>
    </source>
</evidence>
<sequence length="755" mass="85473">MLEKWKCTPDFRLLLRRIFKECVEFDIRLVVEWVPSKENQFSDALRRKEMQLFFDLHKKWKAESLWRKDRDDWKLFAEETDLFSAPDVGGAGRKFYAPTEWPVVVYRVPPWTEAEWGADQEMRELEDGVAYFGLNAKARNTRSSYGTGVKDLHLELGYPLPEFGELHRLRRTLRGIKRVKGNPKHKKLGIGLKESLRIFSQGKVDLSQVNDLASWTGCLLAFGGCFRKANITAKKQACFAQFGVMLRGGVKFLAGNKMEVTAGFSKTNQFAEREHKVLFQSVLFYTKAGDAAGCPHSLVFDHWLKDKLRAAGMHPEQYSGHSFRRGAATLAFAEKMPRNLVKHWGDWVPDAVDEYHKMSQEQCLAIPKLVADSMEAAVDAFCRQDCAKQDWAGHNAWCNPPFSRILKILLHFLACKRRQNVGTSACFVIPVWPTADFYKFIVARPGCSLLLETDLFSAPDVGGAGRKFYAPTEWPVVVYRVPPWTEAEWGADQEMRELENGVAYFGLNAKARNTRSSYGTGVKDLHLELGYPLPEFGELHRLRRTLRGIKRVKGNPKHKKLGIGLKESLRIFSQGKVDLSQVNDLASWTGCLLAFGGCFRKANITAKKQACFAQFGVMLRGGVKFLAGNKMEVTAGFSKTNQFAEREHKVLFQSVLFYTKAGDAAGCPHSLVFDHWLKDKLRAAGMHPEQYSGHSYRRGAATLAFAEKMPRNLVKHWGDWVPDAVDEYHEMSQEQCLAIPKLVADSMEAAVDAFC</sequence>
<dbReference type="InterPro" id="IPR011010">
    <property type="entry name" value="DNA_brk_join_enz"/>
</dbReference>
<dbReference type="GO" id="GO:0003677">
    <property type="term" value="F:DNA binding"/>
    <property type="evidence" value="ECO:0007669"/>
    <property type="project" value="InterPro"/>
</dbReference>
<accession>A0AAE0BS63</accession>
<dbReference type="EMBL" id="LGRX02033316">
    <property type="protein sequence ID" value="KAK3241771.1"/>
    <property type="molecule type" value="Genomic_DNA"/>
</dbReference>
<dbReference type="SUPFAM" id="SSF56349">
    <property type="entry name" value="DNA breaking-rejoining enzymes"/>
    <property type="match status" value="1"/>
</dbReference>
<gene>
    <name evidence="2" type="ORF">CYMTET_48502</name>
</gene>
<name>A0AAE0BS63_9CHLO</name>
<dbReference type="PANTHER" id="PTHR34605:SF4">
    <property type="entry name" value="DNA ADENINE METHYLTRANSFERASE"/>
    <property type="match status" value="1"/>
</dbReference>
<proteinExistence type="predicted"/>
<comment type="caution">
    <text evidence="2">The sequence shown here is derived from an EMBL/GenBank/DDBJ whole genome shotgun (WGS) entry which is preliminary data.</text>
</comment>
<reference evidence="2 3" key="1">
    <citation type="journal article" date="2015" name="Genome Biol. Evol.">
        <title>Comparative Genomics of a Bacterivorous Green Alga Reveals Evolutionary Causalities and Consequences of Phago-Mixotrophic Mode of Nutrition.</title>
        <authorList>
            <person name="Burns J.A."/>
            <person name="Paasch A."/>
            <person name="Narechania A."/>
            <person name="Kim E."/>
        </authorList>
    </citation>
    <scope>NUCLEOTIDE SEQUENCE [LARGE SCALE GENOMIC DNA]</scope>
    <source>
        <strain evidence="2 3">PLY_AMNH</strain>
    </source>
</reference>
<dbReference type="GO" id="GO:0006310">
    <property type="term" value="P:DNA recombination"/>
    <property type="evidence" value="ECO:0007669"/>
    <property type="project" value="UniProtKB-KW"/>
</dbReference>
<evidence type="ECO:0000256" key="1">
    <source>
        <dbReference type="ARBA" id="ARBA00023172"/>
    </source>
</evidence>
<dbReference type="Proteomes" id="UP001190700">
    <property type="component" value="Unassembled WGS sequence"/>
</dbReference>
<organism evidence="2 3">
    <name type="scientific">Cymbomonas tetramitiformis</name>
    <dbReference type="NCBI Taxonomy" id="36881"/>
    <lineage>
        <taxon>Eukaryota</taxon>
        <taxon>Viridiplantae</taxon>
        <taxon>Chlorophyta</taxon>
        <taxon>Pyramimonadophyceae</taxon>
        <taxon>Pyramimonadales</taxon>
        <taxon>Pyramimonadaceae</taxon>
        <taxon>Cymbomonas</taxon>
    </lineage>
</organism>
<keyword evidence="1" id="KW-0233">DNA recombination</keyword>
<evidence type="ECO:0008006" key="4">
    <source>
        <dbReference type="Google" id="ProtNLM"/>
    </source>
</evidence>
<dbReference type="InterPro" id="IPR013762">
    <property type="entry name" value="Integrase-like_cat_sf"/>
</dbReference>
<evidence type="ECO:0000313" key="2">
    <source>
        <dbReference type="EMBL" id="KAK3241771.1"/>
    </source>
</evidence>
<dbReference type="Gene3D" id="1.10.443.10">
    <property type="entry name" value="Intergrase catalytic core"/>
    <property type="match status" value="2"/>
</dbReference>
<protein>
    <recommendedName>
        <fullName evidence="4">Tyr recombinase domain-containing protein</fullName>
    </recommendedName>
</protein>